<dbReference type="AlphaFoldDB" id="A0A511QP10"/>
<dbReference type="Gene3D" id="1.10.10.60">
    <property type="entry name" value="Homeodomain-like"/>
    <property type="match status" value="1"/>
</dbReference>
<evidence type="ECO:0000313" key="6">
    <source>
        <dbReference type="Proteomes" id="UP000321113"/>
    </source>
</evidence>
<dbReference type="Pfam" id="PF12833">
    <property type="entry name" value="HTH_18"/>
    <property type="match status" value="1"/>
</dbReference>
<feature type="domain" description="HTH araC/xylS-type" evidence="4">
    <location>
        <begin position="203"/>
        <end position="304"/>
    </location>
</feature>
<reference evidence="5 6" key="1">
    <citation type="submission" date="2019-07" db="EMBL/GenBank/DDBJ databases">
        <title>Whole genome shotgun sequence of Vibrio superstes NBRC 103154.</title>
        <authorList>
            <person name="Hosoyama A."/>
            <person name="Uohara A."/>
            <person name="Ohji S."/>
            <person name="Ichikawa N."/>
        </authorList>
    </citation>
    <scope>NUCLEOTIDE SEQUENCE [LARGE SCALE GENOMIC DNA]</scope>
    <source>
        <strain evidence="5 6">NBRC 103154</strain>
    </source>
</reference>
<evidence type="ECO:0000256" key="3">
    <source>
        <dbReference type="ARBA" id="ARBA00023163"/>
    </source>
</evidence>
<accession>A0A511QP10</accession>
<keyword evidence="1" id="KW-0805">Transcription regulation</keyword>
<keyword evidence="3" id="KW-0804">Transcription</keyword>
<name>A0A511QP10_9VIBR</name>
<protein>
    <recommendedName>
        <fullName evidence="4">HTH araC/xylS-type domain-containing protein</fullName>
    </recommendedName>
</protein>
<gene>
    <name evidence="5" type="ORF">VSU01S_13160</name>
</gene>
<evidence type="ECO:0000256" key="2">
    <source>
        <dbReference type="ARBA" id="ARBA00023125"/>
    </source>
</evidence>
<evidence type="ECO:0000259" key="4">
    <source>
        <dbReference type="PROSITE" id="PS01124"/>
    </source>
</evidence>
<dbReference type="InterPro" id="IPR018060">
    <property type="entry name" value="HTH_AraC"/>
</dbReference>
<dbReference type="SUPFAM" id="SSF46689">
    <property type="entry name" value="Homeodomain-like"/>
    <property type="match status" value="1"/>
</dbReference>
<keyword evidence="6" id="KW-1185">Reference proteome</keyword>
<dbReference type="PANTHER" id="PTHR43280">
    <property type="entry name" value="ARAC-FAMILY TRANSCRIPTIONAL REGULATOR"/>
    <property type="match status" value="1"/>
</dbReference>
<dbReference type="InterPro" id="IPR009057">
    <property type="entry name" value="Homeodomain-like_sf"/>
</dbReference>
<dbReference type="GO" id="GO:0043565">
    <property type="term" value="F:sequence-specific DNA binding"/>
    <property type="evidence" value="ECO:0007669"/>
    <property type="project" value="InterPro"/>
</dbReference>
<dbReference type="GO" id="GO:0003700">
    <property type="term" value="F:DNA-binding transcription factor activity"/>
    <property type="evidence" value="ECO:0007669"/>
    <property type="project" value="InterPro"/>
</dbReference>
<proteinExistence type="predicted"/>
<dbReference type="EMBL" id="BJXK01000004">
    <property type="protein sequence ID" value="GEM79071.1"/>
    <property type="molecule type" value="Genomic_DNA"/>
</dbReference>
<dbReference type="SMART" id="SM00342">
    <property type="entry name" value="HTH_ARAC"/>
    <property type="match status" value="1"/>
</dbReference>
<comment type="caution">
    <text evidence="5">The sequence shown here is derived from an EMBL/GenBank/DDBJ whole genome shotgun (WGS) entry which is preliminary data.</text>
</comment>
<keyword evidence="2" id="KW-0238">DNA-binding</keyword>
<dbReference type="PROSITE" id="PS01124">
    <property type="entry name" value="HTH_ARAC_FAMILY_2"/>
    <property type="match status" value="1"/>
</dbReference>
<dbReference type="Proteomes" id="UP000321113">
    <property type="component" value="Unassembled WGS sequence"/>
</dbReference>
<organism evidence="5 6">
    <name type="scientific">Vibrio superstes NBRC 103154</name>
    <dbReference type="NCBI Taxonomy" id="1219062"/>
    <lineage>
        <taxon>Bacteria</taxon>
        <taxon>Pseudomonadati</taxon>
        <taxon>Pseudomonadota</taxon>
        <taxon>Gammaproteobacteria</taxon>
        <taxon>Vibrionales</taxon>
        <taxon>Vibrionaceae</taxon>
        <taxon>Vibrio</taxon>
    </lineage>
</organism>
<evidence type="ECO:0000313" key="5">
    <source>
        <dbReference type="EMBL" id="GEM79071.1"/>
    </source>
</evidence>
<sequence>MPFERLARESLLPFNEIEDPNHVVFENPMWLIFHHLYHKHGIKDIGKESALKYGHLVVKPLAEQLKKTDTLLDALTEACQLLTSVSSNANFWVKTTTKGIWFCRLGSKGLTTGRIPIEQYSLNLQVMLIREVLNDTKWLPTKIMCQAKKGDFDKNDAFPHIAVLFDRPQSAIFVDNATLKRNTAKIITDSALTGIVESELTFDEFLNSLAANIYPLCNQTLPSVAILSQATGVPSRTLQRYFQEHGINARDFITKLTIDKAKHLFESGNTLKQASYELGYATPSHFSRAIKANTGQTPNDFRLSVLGQSEETK</sequence>
<dbReference type="PANTHER" id="PTHR43280:SF28">
    <property type="entry name" value="HTH-TYPE TRANSCRIPTIONAL ACTIVATOR RHAS"/>
    <property type="match status" value="1"/>
</dbReference>
<evidence type="ECO:0000256" key="1">
    <source>
        <dbReference type="ARBA" id="ARBA00023015"/>
    </source>
</evidence>